<evidence type="ECO:0000313" key="5">
    <source>
        <dbReference type="Proteomes" id="UP000184390"/>
    </source>
</evidence>
<dbReference type="SUPFAM" id="SSF51445">
    <property type="entry name" value="(Trans)glycosidases"/>
    <property type="match status" value="1"/>
</dbReference>
<name>A0ABY1IKI9_9ACTO</name>
<reference evidence="4 5" key="1">
    <citation type="submission" date="2016-11" db="EMBL/GenBank/DDBJ databases">
        <authorList>
            <person name="Varghese N."/>
            <person name="Submissions S."/>
        </authorList>
    </citation>
    <scope>NUCLEOTIDE SEQUENCE [LARGE SCALE GENOMIC DNA]</scope>
    <source>
        <strain evidence="4 5">PA</strain>
    </source>
</reference>
<evidence type="ECO:0000259" key="3">
    <source>
        <dbReference type="SMART" id="SM00642"/>
    </source>
</evidence>
<dbReference type="CDD" id="cd11354">
    <property type="entry name" value="AmyAc_bac_CMD_like"/>
    <property type="match status" value="1"/>
</dbReference>
<keyword evidence="2 4" id="KW-0326">Glycosidase</keyword>
<evidence type="ECO:0000256" key="2">
    <source>
        <dbReference type="ARBA" id="ARBA00023295"/>
    </source>
</evidence>
<dbReference type="GO" id="GO:0016798">
    <property type="term" value="F:hydrolase activity, acting on glycosyl bonds"/>
    <property type="evidence" value="ECO:0007669"/>
    <property type="project" value="UniProtKB-KW"/>
</dbReference>
<dbReference type="Proteomes" id="UP000184390">
    <property type="component" value="Unassembled WGS sequence"/>
</dbReference>
<dbReference type="Gene3D" id="3.20.20.80">
    <property type="entry name" value="Glycosidases"/>
    <property type="match status" value="1"/>
</dbReference>
<dbReference type="InterPro" id="IPR006047">
    <property type="entry name" value="GH13_cat_dom"/>
</dbReference>
<dbReference type="EMBL" id="FQYL01000021">
    <property type="protein sequence ID" value="SHJ30496.1"/>
    <property type="molecule type" value="Genomic_DNA"/>
</dbReference>
<feature type="domain" description="Glycosyl hydrolase family 13 catalytic" evidence="3">
    <location>
        <begin position="12"/>
        <end position="358"/>
    </location>
</feature>
<organism evidence="4 5">
    <name type="scientific">Actinomyces denticolens</name>
    <dbReference type="NCBI Taxonomy" id="52767"/>
    <lineage>
        <taxon>Bacteria</taxon>
        <taxon>Bacillati</taxon>
        <taxon>Actinomycetota</taxon>
        <taxon>Actinomycetes</taxon>
        <taxon>Actinomycetales</taxon>
        <taxon>Actinomycetaceae</taxon>
        <taxon>Actinomyces</taxon>
    </lineage>
</organism>
<dbReference type="InterPro" id="IPR017853">
    <property type="entry name" value="GH"/>
</dbReference>
<comment type="caution">
    <text evidence="4">The sequence shown here is derived from an EMBL/GenBank/DDBJ whole genome shotgun (WGS) entry which is preliminary data.</text>
</comment>
<sequence>MKPWAKNAIWWQVYPLGFTGASVRPLPSDALADSAGRGLGSLVSWLDYLIELGANGLALGPIFRSETHGYDTTDYFSIDPRLGDDSDFDRLLDGCRARGIRVMLDGVFNHVGTAHPMFVSAMSGDEPARSMFHLELAEDGSVRNYRDFEGHRGLAVLNKDAPSVRNLVVEVMSHWLRRGISAWRLDAAYSMNPSFWAEVLPIVRNEFPEAFFVGEVIHGDYSEIVRQSGMDSVTQYELWKAIWSSLKDGNFYELDWCLGRHNSFMDSFIPMTFVGNHDVTRIASKIGDDLMRLAIVVLFTVGGVPSVYYGDEKAFRGEKRDELGGDDDVRPVFPESPERLSSLGNDMYRLHKDLIALRRNHPWLVGARTRTVALDNRSYSYESVGEDAQVLTTTMRLDPAPVAIISANGQELLRVEK</sequence>
<evidence type="ECO:0000313" key="4">
    <source>
        <dbReference type="EMBL" id="SHJ30496.1"/>
    </source>
</evidence>
<accession>A0ABY1IKI9</accession>
<protein>
    <submittedName>
        <fullName evidence="4">Glycosidase</fullName>
    </submittedName>
</protein>
<dbReference type="Pfam" id="PF00128">
    <property type="entry name" value="Alpha-amylase"/>
    <property type="match status" value="1"/>
</dbReference>
<dbReference type="RefSeq" id="WP_073454588.1">
    <property type="nucleotide sequence ID" value="NZ_BDIO01000006.1"/>
</dbReference>
<evidence type="ECO:0000256" key="1">
    <source>
        <dbReference type="ARBA" id="ARBA00022801"/>
    </source>
</evidence>
<keyword evidence="1" id="KW-0378">Hydrolase</keyword>
<keyword evidence="5" id="KW-1185">Reference proteome</keyword>
<proteinExistence type="predicted"/>
<dbReference type="PANTHER" id="PTHR10357:SF210">
    <property type="entry name" value="MALTODEXTRIN GLUCOSIDASE"/>
    <property type="match status" value="1"/>
</dbReference>
<dbReference type="SMART" id="SM00642">
    <property type="entry name" value="Aamy"/>
    <property type="match status" value="1"/>
</dbReference>
<dbReference type="PANTHER" id="PTHR10357">
    <property type="entry name" value="ALPHA-AMYLASE FAMILY MEMBER"/>
    <property type="match status" value="1"/>
</dbReference>
<gene>
    <name evidence="4" type="ORF">SAMN05216246_1217</name>
</gene>